<organism evidence="1 2">
    <name type="scientific">Albidovulum denitrificans</name>
    <dbReference type="NCBI Taxonomy" id="404881"/>
    <lineage>
        <taxon>Bacteria</taxon>
        <taxon>Pseudomonadati</taxon>
        <taxon>Pseudomonadota</taxon>
        <taxon>Alphaproteobacteria</taxon>
        <taxon>Rhodobacterales</taxon>
        <taxon>Paracoccaceae</taxon>
        <taxon>Albidovulum</taxon>
    </lineage>
</organism>
<dbReference type="AlphaFoldDB" id="A0A2S8S7B0"/>
<evidence type="ECO:0000313" key="2">
    <source>
        <dbReference type="Proteomes" id="UP000238338"/>
    </source>
</evidence>
<sequence>MSSDLVEILVYVELSFVHASMCSRNQRYLIAAICYLLLSYAKLQGMP</sequence>
<accession>A0A2S8S7B0</accession>
<evidence type="ECO:0000313" key="1">
    <source>
        <dbReference type="EMBL" id="PQV56701.1"/>
    </source>
</evidence>
<dbReference type="EMBL" id="PVEP01000004">
    <property type="protein sequence ID" value="PQV56701.1"/>
    <property type="molecule type" value="Genomic_DNA"/>
</dbReference>
<dbReference type="Proteomes" id="UP000238338">
    <property type="component" value="Unassembled WGS sequence"/>
</dbReference>
<keyword evidence="2" id="KW-1185">Reference proteome</keyword>
<protein>
    <submittedName>
        <fullName evidence="1">Uncharacterized protein</fullName>
    </submittedName>
</protein>
<gene>
    <name evidence="1" type="ORF">LX70_02274</name>
</gene>
<name>A0A2S8S7B0_9RHOB</name>
<proteinExistence type="predicted"/>
<comment type="caution">
    <text evidence="1">The sequence shown here is derived from an EMBL/GenBank/DDBJ whole genome shotgun (WGS) entry which is preliminary data.</text>
</comment>
<reference evidence="1 2" key="1">
    <citation type="submission" date="2018-02" db="EMBL/GenBank/DDBJ databases">
        <title>Genomic Encyclopedia of Archaeal and Bacterial Type Strains, Phase II (KMG-II): from individual species to whole genera.</title>
        <authorList>
            <person name="Goeker M."/>
        </authorList>
    </citation>
    <scope>NUCLEOTIDE SEQUENCE [LARGE SCALE GENOMIC DNA]</scope>
    <source>
        <strain evidence="1 2">DSM 18921</strain>
    </source>
</reference>